<feature type="domain" description="Putative integrase N-terminal" evidence="3">
    <location>
        <begin position="25"/>
        <end position="109"/>
    </location>
</feature>
<dbReference type="AlphaFoldDB" id="A0A9D7FFY7"/>
<proteinExistence type="predicted"/>
<dbReference type="InterPro" id="IPR013762">
    <property type="entry name" value="Integrase-like_cat_sf"/>
</dbReference>
<evidence type="ECO:0000313" key="6">
    <source>
        <dbReference type="Proteomes" id="UP000886602"/>
    </source>
</evidence>
<evidence type="ECO:0000259" key="4">
    <source>
        <dbReference type="Pfam" id="PF12835"/>
    </source>
</evidence>
<dbReference type="GO" id="GO:0003677">
    <property type="term" value="F:DNA binding"/>
    <property type="evidence" value="ECO:0007669"/>
    <property type="project" value="InterPro"/>
</dbReference>
<dbReference type="InterPro" id="IPR011010">
    <property type="entry name" value="DNA_brk_join_enz"/>
</dbReference>
<name>A0A9D7FFY7_9RHOO</name>
<accession>A0A9D7FFY7</accession>
<dbReference type="Gene3D" id="1.10.443.10">
    <property type="entry name" value="Intergrase catalytic core"/>
    <property type="match status" value="1"/>
</dbReference>
<dbReference type="Proteomes" id="UP000886602">
    <property type="component" value="Unassembled WGS sequence"/>
</dbReference>
<evidence type="ECO:0000259" key="3">
    <source>
        <dbReference type="Pfam" id="PF12834"/>
    </source>
</evidence>
<dbReference type="GO" id="GO:0015074">
    <property type="term" value="P:DNA integration"/>
    <property type="evidence" value="ECO:0007669"/>
    <property type="project" value="InterPro"/>
</dbReference>
<evidence type="ECO:0000313" key="5">
    <source>
        <dbReference type="EMBL" id="MBK7424071.1"/>
    </source>
</evidence>
<protein>
    <submittedName>
        <fullName evidence="5">Integrase domain-containing protein</fullName>
    </submittedName>
</protein>
<dbReference type="InterPro" id="IPR024456">
    <property type="entry name" value="Integrase_catalytic_putative"/>
</dbReference>
<dbReference type="Pfam" id="PF12835">
    <property type="entry name" value="Integrase_1"/>
    <property type="match status" value="1"/>
</dbReference>
<dbReference type="EMBL" id="JADJNC010000022">
    <property type="protein sequence ID" value="MBK7424071.1"/>
    <property type="molecule type" value="Genomic_DNA"/>
</dbReference>
<feature type="domain" description="Integrase catalytic" evidence="4">
    <location>
        <begin position="146"/>
        <end position="232"/>
    </location>
</feature>
<dbReference type="GO" id="GO:0006310">
    <property type="term" value="P:DNA recombination"/>
    <property type="evidence" value="ECO:0007669"/>
    <property type="project" value="UniProtKB-KW"/>
</dbReference>
<comment type="caution">
    <text evidence="5">The sequence shown here is derived from an EMBL/GenBank/DDBJ whole genome shotgun (WGS) entry which is preliminary data.</text>
</comment>
<reference evidence="5" key="1">
    <citation type="submission" date="2020-10" db="EMBL/GenBank/DDBJ databases">
        <title>Connecting structure to function with the recovery of over 1000 high-quality activated sludge metagenome-assembled genomes encoding full-length rRNA genes using long-read sequencing.</title>
        <authorList>
            <person name="Singleton C.M."/>
            <person name="Petriglieri F."/>
            <person name="Kristensen J.M."/>
            <person name="Kirkegaard R.H."/>
            <person name="Michaelsen T.Y."/>
            <person name="Andersen M.H."/>
            <person name="Karst S.M."/>
            <person name="Dueholm M.S."/>
            <person name="Nielsen P.H."/>
            <person name="Albertsen M."/>
        </authorList>
    </citation>
    <scope>NUCLEOTIDE SEQUENCE</scope>
    <source>
        <strain evidence="5">EsbW_18-Q3-R4-48_MAXAC.044</strain>
    </source>
</reference>
<organism evidence="5 6">
    <name type="scientific">Candidatus Propionivibrio dominans</name>
    <dbReference type="NCBI Taxonomy" id="2954373"/>
    <lineage>
        <taxon>Bacteria</taxon>
        <taxon>Pseudomonadati</taxon>
        <taxon>Pseudomonadota</taxon>
        <taxon>Betaproteobacteria</taxon>
        <taxon>Rhodocyclales</taxon>
        <taxon>Rhodocyclaceae</taxon>
        <taxon>Propionivibrio</taxon>
    </lineage>
</organism>
<sequence length="360" mass="40631">MKKSLAAKVLPKSVQDDIDRQIEPHLKVRASGVGLCSTKTGKERRMHIRASVAQLWVLGYRILKLASLSPKHVQALMSYWEKEGRSAEFLHNRLSALRTLAGWLGKRNVVLDMEDYFPKERTQRHAATRVNLSWSANGVDPLKMIEFAKSIDERLAVMLSLQHFFGLRVKESIEMRPGNALIDGGRAIEVFEGTKGGKPRQVPIRNEAQREAFAWACRVATEGRIKRLRWPDCTWLQAQGRFYGFMRRLMITKDQLGVTPHGLRHGNLQRLYREESGFLSPIEVAASNQYGTAVALPIPPLGLTRENHLQACRTVSREAGHVRTGIGASYFASYGHGLRKEPRLDNESVPPPTSMKVTFE</sequence>
<feature type="region of interest" description="Disordered" evidence="2">
    <location>
        <begin position="341"/>
        <end position="360"/>
    </location>
</feature>
<dbReference type="SUPFAM" id="SSF56349">
    <property type="entry name" value="DNA breaking-rejoining enzymes"/>
    <property type="match status" value="1"/>
</dbReference>
<evidence type="ECO:0000256" key="1">
    <source>
        <dbReference type="ARBA" id="ARBA00023172"/>
    </source>
</evidence>
<gene>
    <name evidence="5" type="ORF">IPJ48_13830</name>
</gene>
<dbReference type="InterPro" id="IPR024457">
    <property type="entry name" value="Putative_integrase_N"/>
</dbReference>
<evidence type="ECO:0000256" key="2">
    <source>
        <dbReference type="SAM" id="MobiDB-lite"/>
    </source>
</evidence>
<dbReference type="Pfam" id="PF12834">
    <property type="entry name" value="Phage_int_SAM_2"/>
    <property type="match status" value="1"/>
</dbReference>
<keyword evidence="1" id="KW-0233">DNA recombination</keyword>